<proteinExistence type="predicted"/>
<feature type="region of interest" description="Disordered" evidence="1">
    <location>
        <begin position="232"/>
        <end position="284"/>
    </location>
</feature>
<gene>
    <name evidence="2" type="ORF">A11Q_1868</name>
</gene>
<feature type="compositionally biased region" description="Polar residues" evidence="1">
    <location>
        <begin position="261"/>
        <end position="284"/>
    </location>
</feature>
<evidence type="ECO:0000313" key="2">
    <source>
        <dbReference type="EMBL" id="AGH96084.1"/>
    </source>
</evidence>
<accession>M4VSB4</accession>
<dbReference type="PATRIC" id="fig|1184267.3.peg.1891"/>
<feature type="compositionally biased region" description="Low complexity" evidence="1">
    <location>
        <begin position="232"/>
        <end position="245"/>
    </location>
</feature>
<evidence type="ECO:0000313" key="3">
    <source>
        <dbReference type="Proteomes" id="UP000012040"/>
    </source>
</evidence>
<name>M4VSB4_9BACT</name>
<organism evidence="2 3">
    <name type="scientific">Pseudobdellovibrio exovorus JSS</name>
    <dbReference type="NCBI Taxonomy" id="1184267"/>
    <lineage>
        <taxon>Bacteria</taxon>
        <taxon>Pseudomonadati</taxon>
        <taxon>Bdellovibrionota</taxon>
        <taxon>Bdellovibrionia</taxon>
        <taxon>Bdellovibrionales</taxon>
        <taxon>Pseudobdellovibrionaceae</taxon>
        <taxon>Pseudobdellovibrio</taxon>
    </lineage>
</organism>
<dbReference type="HOGENOM" id="CLU_820546_0_0_7"/>
<dbReference type="KEGG" id="bex:A11Q_1868"/>
<dbReference type="EMBL" id="CP003537">
    <property type="protein sequence ID" value="AGH96084.1"/>
    <property type="molecule type" value="Genomic_DNA"/>
</dbReference>
<evidence type="ECO:0000256" key="1">
    <source>
        <dbReference type="SAM" id="MobiDB-lite"/>
    </source>
</evidence>
<reference evidence="2 3" key="1">
    <citation type="journal article" date="2013" name="ISME J.">
        <title>By their genes ye shall know them: genomic signatures of predatory bacteria.</title>
        <authorList>
            <person name="Pasternak Z."/>
            <person name="Pietrokovski S."/>
            <person name="Rotem O."/>
            <person name="Gophna U."/>
            <person name="Lurie-Weinberger M.N."/>
            <person name="Jurkevitch E."/>
        </authorList>
    </citation>
    <scope>NUCLEOTIDE SEQUENCE [LARGE SCALE GENOMIC DNA]</scope>
    <source>
        <strain evidence="2 3">JSS</strain>
    </source>
</reference>
<feature type="region of interest" description="Disordered" evidence="1">
    <location>
        <begin position="130"/>
        <end position="151"/>
    </location>
</feature>
<protein>
    <submittedName>
        <fullName evidence="2">Uncharacterized protein</fullName>
    </submittedName>
</protein>
<dbReference type="AlphaFoldDB" id="M4VSB4"/>
<keyword evidence="3" id="KW-1185">Reference proteome</keyword>
<dbReference type="Proteomes" id="UP000012040">
    <property type="component" value="Chromosome"/>
</dbReference>
<sequence>MILLFHFCYWHGALFTILKHPRNKLQSTHLRPDKLLMLWLYTILIIGSMTYAPSAFANDRCPSSTEWHALKTRAFFNKLFVAATTCRYHKDDMQSRYDQVREKLTTTYRPYYTEQIRLANAYYDRIDRDGSTTRKARGQSSEDFGQNKEWDRSETRNLNLYSLQSAQLSTQNRSAFQSYCQQADQVLTQLLSTRTAEAVDQIAINHAYAREHNLTECDPEGRIVTEISAEPLTEPEPAVETTPEEVVTREEPASVEPVRNSEPSSTRSAISTRTNRRSNTPLVSATDTPLLYRLMSSGTTTTRPQPSVTTCDGEIVVINNIRYCKIDEDTYESIEDND</sequence>